<sequence length="174" mass="19548">MADPKEHYYLVHTYPDGKLSGRLIAWITSTGVDPKQVHFFLCQDRNVDCAYNSAIKLALASDCDYFVFADNDIGPRNMEPFWEAKADIVGVKYDTGQGSSWSEPNIIHAALWRTHRRALEHMGAPWFRHLYNEDRTATLSCVCVPFSLKAQSKGLSLAVAGTADHTPRRPHGKV</sequence>
<evidence type="ECO:0008006" key="2">
    <source>
        <dbReference type="Google" id="ProtNLM"/>
    </source>
</evidence>
<comment type="caution">
    <text evidence="1">The sequence shown here is derived from an EMBL/GenBank/DDBJ whole genome shotgun (WGS) entry which is preliminary data.</text>
</comment>
<dbReference type="AlphaFoldDB" id="X0TXU8"/>
<name>X0TXU8_9ZZZZ</name>
<dbReference type="InterPro" id="IPR029044">
    <property type="entry name" value="Nucleotide-diphossugar_trans"/>
</dbReference>
<organism evidence="1">
    <name type="scientific">marine sediment metagenome</name>
    <dbReference type="NCBI Taxonomy" id="412755"/>
    <lineage>
        <taxon>unclassified sequences</taxon>
        <taxon>metagenomes</taxon>
        <taxon>ecological metagenomes</taxon>
    </lineage>
</organism>
<reference evidence="1" key="1">
    <citation type="journal article" date="2014" name="Front. Microbiol.">
        <title>High frequency of phylogenetically diverse reductive dehalogenase-homologous genes in deep subseafloor sedimentary metagenomes.</title>
        <authorList>
            <person name="Kawai M."/>
            <person name="Futagami T."/>
            <person name="Toyoda A."/>
            <person name="Takaki Y."/>
            <person name="Nishi S."/>
            <person name="Hori S."/>
            <person name="Arai W."/>
            <person name="Tsubouchi T."/>
            <person name="Morono Y."/>
            <person name="Uchiyama I."/>
            <person name="Ito T."/>
            <person name="Fujiyama A."/>
            <person name="Inagaki F."/>
            <person name="Takami H."/>
        </authorList>
    </citation>
    <scope>NUCLEOTIDE SEQUENCE</scope>
    <source>
        <strain evidence="1">Expedition CK06-06</strain>
    </source>
</reference>
<dbReference type="SUPFAM" id="SSF53448">
    <property type="entry name" value="Nucleotide-diphospho-sugar transferases"/>
    <property type="match status" value="1"/>
</dbReference>
<protein>
    <recommendedName>
        <fullName evidence="2">Glycosyltransferase 2-like domain-containing protein</fullName>
    </recommendedName>
</protein>
<gene>
    <name evidence="1" type="ORF">S01H1_26674</name>
</gene>
<evidence type="ECO:0000313" key="1">
    <source>
        <dbReference type="EMBL" id="GAF98418.1"/>
    </source>
</evidence>
<proteinExistence type="predicted"/>
<dbReference type="EMBL" id="BARS01016180">
    <property type="protein sequence ID" value="GAF98418.1"/>
    <property type="molecule type" value="Genomic_DNA"/>
</dbReference>
<accession>X0TXU8</accession>